<sequence>MGETDHSSEQERGAVQHLNDALSAEEMDEVNYHVRQALQLLGVE</sequence>
<comment type="caution">
    <text evidence="1">The sequence shown here is derived from an EMBL/GenBank/DDBJ whole genome shotgun (WGS) entry which is preliminary data.</text>
</comment>
<gene>
    <name evidence="1" type="ORF">ACFO9K_05045</name>
</gene>
<dbReference type="AlphaFoldDB" id="A0ABD5PZB9"/>
<evidence type="ECO:0000313" key="1">
    <source>
        <dbReference type="EMBL" id="MFC4823619.1"/>
    </source>
</evidence>
<reference evidence="1 2" key="1">
    <citation type="journal article" date="2019" name="Int. J. Syst. Evol. Microbiol.">
        <title>The Global Catalogue of Microorganisms (GCM) 10K type strain sequencing project: providing services to taxonomists for standard genome sequencing and annotation.</title>
        <authorList>
            <consortium name="The Broad Institute Genomics Platform"/>
            <consortium name="The Broad Institute Genome Sequencing Center for Infectious Disease"/>
            <person name="Wu L."/>
            <person name="Ma J."/>
        </authorList>
    </citation>
    <scope>NUCLEOTIDE SEQUENCE [LARGE SCALE GENOMIC DNA]</scope>
    <source>
        <strain evidence="1 2">XZYJ18</strain>
    </source>
</reference>
<dbReference type="Proteomes" id="UP001595945">
    <property type="component" value="Unassembled WGS sequence"/>
</dbReference>
<protein>
    <submittedName>
        <fullName evidence="1">Uncharacterized protein</fullName>
    </submittedName>
</protein>
<organism evidence="1 2">
    <name type="scientific">Halorussus aquaticus</name>
    <dbReference type="NCBI Taxonomy" id="2953748"/>
    <lineage>
        <taxon>Archaea</taxon>
        <taxon>Methanobacteriati</taxon>
        <taxon>Methanobacteriota</taxon>
        <taxon>Stenosarchaea group</taxon>
        <taxon>Halobacteria</taxon>
        <taxon>Halobacteriales</taxon>
        <taxon>Haladaptataceae</taxon>
        <taxon>Halorussus</taxon>
    </lineage>
</organism>
<evidence type="ECO:0000313" key="2">
    <source>
        <dbReference type="Proteomes" id="UP001595945"/>
    </source>
</evidence>
<keyword evidence="2" id="KW-1185">Reference proteome</keyword>
<dbReference type="GeneID" id="73908191"/>
<proteinExistence type="predicted"/>
<name>A0ABD5PZB9_9EURY</name>
<dbReference type="RefSeq" id="WP_256568008.1">
    <property type="nucleotide sequence ID" value="NZ_CP100401.1"/>
</dbReference>
<dbReference type="EMBL" id="JBHSHT010000001">
    <property type="protein sequence ID" value="MFC4823619.1"/>
    <property type="molecule type" value="Genomic_DNA"/>
</dbReference>
<accession>A0ABD5PZB9</accession>